<sequence length="523" mass="57897">MALIPAKQYYGEDNSDQWRRKKQTKEEHAAAKRAKLDPDNIKSAKDITQENERKRKRELAGDDYGSDLDAPGREQPKQGLKAVGKKAKKQKVKGDTAEKSMNSSSNQNGTQEQDEVAQRMAKAEKKKAKQQQKKEKQAKQQEKTEAKKARKQDQALEELAAERTSGADADDDDDITGTNDIDKVDFSGIVDGDQAQREPRSSVSPSSAPESSALFDMSANISAASSSSSTIPPATVSDIEKPAITSGADSPAVSEMKSRSATPKLPKIDPEVLKARLQARIEELRARRKADGPNGQPARNRQELLDARRKKEEQRRQHKKELRQKAKEEERLAAEGSHSPLSIDIFSPRSPAPIDEQPNNFSFGRVAFPDGAEADASLTNLIDRKPKKGPQDPRTALQAANTRASRLAGLDDAKRADIAEKDLWLNAKKRAHGERVRDDTSLLKKTLKRKEKAKGKSEREWDERIDGVKKGQEMRQKKREANLAKRKEEKGMKGKGASKGKGKMGKKGKGRPGFEGSFKAKSK</sequence>
<feature type="domain" description="Ribosomal RNA-processing protein 14 N-terminal" evidence="6">
    <location>
        <begin position="1"/>
        <end position="39"/>
    </location>
</feature>
<comment type="caution">
    <text evidence="7">The sequence shown here is derived from an EMBL/GenBank/DDBJ whole genome shotgun (WGS) entry which is preliminary data.</text>
</comment>
<dbReference type="GO" id="GO:0003677">
    <property type="term" value="F:DNA binding"/>
    <property type="evidence" value="ECO:0007669"/>
    <property type="project" value="TreeGrafter"/>
</dbReference>
<dbReference type="PANTHER" id="PTHR14369">
    <property type="entry name" value="SURFEIT LOCUS PROTEIN 6"/>
    <property type="match status" value="1"/>
</dbReference>
<accession>A0A4V5NHI8</accession>
<gene>
    <name evidence="7" type="ORF">B0A49_03183</name>
</gene>
<dbReference type="Pfam" id="PF04935">
    <property type="entry name" value="SURF6"/>
    <property type="match status" value="1"/>
</dbReference>
<feature type="compositionally biased region" description="Polar residues" evidence="4">
    <location>
        <begin position="99"/>
        <end position="111"/>
    </location>
</feature>
<name>A0A4V5NHI8_9PEZI</name>
<dbReference type="EMBL" id="NAJN01000109">
    <property type="protein sequence ID" value="TKA79199.1"/>
    <property type="molecule type" value="Genomic_DNA"/>
</dbReference>
<dbReference type="GO" id="GO:0042273">
    <property type="term" value="P:ribosomal large subunit biogenesis"/>
    <property type="evidence" value="ECO:0007669"/>
    <property type="project" value="TreeGrafter"/>
</dbReference>
<dbReference type="InterPro" id="IPR007019">
    <property type="entry name" value="SURF6"/>
</dbReference>
<evidence type="ECO:0000256" key="3">
    <source>
        <dbReference type="ARBA" id="ARBA00023242"/>
    </source>
</evidence>
<dbReference type="InterPro" id="IPR029188">
    <property type="entry name" value="Rrp14_N"/>
</dbReference>
<dbReference type="OrthoDB" id="444809at2759"/>
<dbReference type="PANTHER" id="PTHR14369:SF0">
    <property type="entry name" value="SURFEIT LOCUS PROTEIN 6"/>
    <property type="match status" value="1"/>
</dbReference>
<protein>
    <recommendedName>
        <fullName evidence="9">Ribosomal RNA-processing protein 14/surfeit locus protein 6 C-terminal domain-containing protein</fullName>
    </recommendedName>
</protein>
<dbReference type="GO" id="GO:0005730">
    <property type="term" value="C:nucleolus"/>
    <property type="evidence" value="ECO:0007669"/>
    <property type="project" value="TreeGrafter"/>
</dbReference>
<feature type="compositionally biased region" description="Basic residues" evidence="4">
    <location>
        <begin position="496"/>
        <end position="510"/>
    </location>
</feature>
<dbReference type="AlphaFoldDB" id="A0A4V5NHI8"/>
<feature type="region of interest" description="Disordered" evidence="4">
    <location>
        <begin position="284"/>
        <end position="399"/>
    </location>
</feature>
<feature type="domain" description="Ribosomal RNA-processing protein 14/surfeit locus protein 6 C-terminal" evidence="5">
    <location>
        <begin position="302"/>
        <end position="496"/>
    </location>
</feature>
<keyword evidence="3" id="KW-0539">Nucleus</keyword>
<dbReference type="GO" id="GO:0003723">
    <property type="term" value="F:RNA binding"/>
    <property type="evidence" value="ECO:0007669"/>
    <property type="project" value="TreeGrafter"/>
</dbReference>
<evidence type="ECO:0000259" key="6">
    <source>
        <dbReference type="Pfam" id="PF15459"/>
    </source>
</evidence>
<evidence type="ECO:0000259" key="5">
    <source>
        <dbReference type="Pfam" id="PF04935"/>
    </source>
</evidence>
<evidence type="ECO:0000313" key="8">
    <source>
        <dbReference type="Proteomes" id="UP000308768"/>
    </source>
</evidence>
<feature type="compositionally biased region" description="Low complexity" evidence="4">
    <location>
        <begin position="201"/>
        <end position="237"/>
    </location>
</feature>
<feature type="compositionally biased region" description="Basic and acidic residues" evidence="4">
    <location>
        <begin position="454"/>
        <end position="492"/>
    </location>
</feature>
<feature type="region of interest" description="Disordered" evidence="4">
    <location>
        <begin position="447"/>
        <end position="523"/>
    </location>
</feature>
<comment type="subcellular location">
    <subcellularLocation>
        <location evidence="1">Nucleus</location>
    </subcellularLocation>
</comment>
<dbReference type="STRING" id="331657.A0A4V5NHI8"/>
<evidence type="ECO:0000256" key="1">
    <source>
        <dbReference type="ARBA" id="ARBA00004123"/>
    </source>
</evidence>
<evidence type="ECO:0008006" key="9">
    <source>
        <dbReference type="Google" id="ProtNLM"/>
    </source>
</evidence>
<comment type="similarity">
    <text evidence="2">Belongs to the SURF6 family.</text>
</comment>
<dbReference type="Proteomes" id="UP000308768">
    <property type="component" value="Unassembled WGS sequence"/>
</dbReference>
<feature type="region of interest" description="Disordered" evidence="4">
    <location>
        <begin position="1"/>
        <end position="272"/>
    </location>
</feature>
<reference evidence="7 8" key="1">
    <citation type="submission" date="2017-03" db="EMBL/GenBank/DDBJ databases">
        <title>Genomes of endolithic fungi from Antarctica.</title>
        <authorList>
            <person name="Coleine C."/>
            <person name="Masonjones S."/>
            <person name="Stajich J.E."/>
        </authorList>
    </citation>
    <scope>NUCLEOTIDE SEQUENCE [LARGE SCALE GENOMIC DNA]</scope>
    <source>
        <strain evidence="7 8">CCFEE 5187</strain>
    </source>
</reference>
<proteinExistence type="inferred from homology"/>
<evidence type="ECO:0000256" key="2">
    <source>
        <dbReference type="ARBA" id="ARBA00005904"/>
    </source>
</evidence>
<dbReference type="Pfam" id="PF15459">
    <property type="entry name" value="RRP14"/>
    <property type="match status" value="1"/>
</dbReference>
<feature type="compositionally biased region" description="Basic and acidic residues" evidence="4">
    <location>
        <begin position="132"/>
        <end position="154"/>
    </location>
</feature>
<feature type="compositionally biased region" description="Basic and acidic residues" evidence="4">
    <location>
        <begin position="24"/>
        <end position="53"/>
    </location>
</feature>
<dbReference type="InterPro" id="IPR029190">
    <property type="entry name" value="Rrp14/SURF6_C"/>
</dbReference>
<organism evidence="7 8">
    <name type="scientific">Cryomyces minteri</name>
    <dbReference type="NCBI Taxonomy" id="331657"/>
    <lineage>
        <taxon>Eukaryota</taxon>
        <taxon>Fungi</taxon>
        <taxon>Dikarya</taxon>
        <taxon>Ascomycota</taxon>
        <taxon>Pezizomycotina</taxon>
        <taxon>Dothideomycetes</taxon>
        <taxon>Dothideomycetes incertae sedis</taxon>
        <taxon>Cryomyces</taxon>
    </lineage>
</organism>
<feature type="compositionally biased region" description="Basic and acidic residues" evidence="4">
    <location>
        <begin position="323"/>
        <end position="333"/>
    </location>
</feature>
<evidence type="ECO:0000313" key="7">
    <source>
        <dbReference type="EMBL" id="TKA79199.1"/>
    </source>
</evidence>
<feature type="compositionally biased region" description="Basic and acidic residues" evidence="4">
    <location>
        <begin position="300"/>
        <end position="315"/>
    </location>
</feature>
<dbReference type="GO" id="GO:0042274">
    <property type="term" value="P:ribosomal small subunit biogenesis"/>
    <property type="evidence" value="ECO:0007669"/>
    <property type="project" value="TreeGrafter"/>
</dbReference>
<evidence type="ECO:0000256" key="4">
    <source>
        <dbReference type="SAM" id="MobiDB-lite"/>
    </source>
</evidence>
<keyword evidence="8" id="KW-1185">Reference proteome</keyword>